<dbReference type="Proteomes" id="UP000653305">
    <property type="component" value="Unassembled WGS sequence"/>
</dbReference>
<feature type="non-terminal residue" evidence="2">
    <location>
        <position position="1"/>
    </location>
</feature>
<feature type="transmembrane region" description="Helical" evidence="1">
    <location>
        <begin position="12"/>
        <end position="30"/>
    </location>
</feature>
<evidence type="ECO:0000256" key="1">
    <source>
        <dbReference type="SAM" id="Phobius"/>
    </source>
</evidence>
<keyword evidence="3" id="KW-1185">Reference proteome</keyword>
<comment type="caution">
    <text evidence="2">The sequence shown here is derived from an EMBL/GenBank/DDBJ whole genome shotgun (WGS) entry which is preliminary data.</text>
</comment>
<dbReference type="EMBL" id="BMAC01001202">
    <property type="protein sequence ID" value="GFQ06289.1"/>
    <property type="molecule type" value="Genomic_DNA"/>
</dbReference>
<feature type="transmembrane region" description="Helical" evidence="1">
    <location>
        <begin position="36"/>
        <end position="58"/>
    </location>
</feature>
<accession>A0A830D949</accession>
<sequence>VSHSLAAVPISIRLWPFFFFICIWIWKPIFKQLLSAYVLILYTTVVAAILIACVTWDVPRKVTQALMAARVHGQEMCRGGICWHGVAVKSSASQVQFCLPQHHNP</sequence>
<keyword evidence="1" id="KW-0472">Membrane</keyword>
<dbReference type="OrthoDB" id="1723061at2759"/>
<gene>
    <name evidence="2" type="ORF">PHJA_002772900</name>
</gene>
<dbReference type="PANTHER" id="PTHR37714">
    <property type="entry name" value="PROTEIN, PUTATIVE-RELATED"/>
    <property type="match status" value="1"/>
</dbReference>
<name>A0A830D949_9LAMI</name>
<keyword evidence="1" id="KW-1133">Transmembrane helix</keyword>
<reference evidence="2" key="1">
    <citation type="submission" date="2020-07" db="EMBL/GenBank/DDBJ databases">
        <title>Ethylene signaling mediates host invasion by parasitic plants.</title>
        <authorList>
            <person name="Yoshida S."/>
        </authorList>
    </citation>
    <scope>NUCLEOTIDE SEQUENCE</scope>
    <source>
        <strain evidence="2">Okayama</strain>
    </source>
</reference>
<protein>
    <submittedName>
        <fullName evidence="2">Uncharacterized protein</fullName>
    </submittedName>
</protein>
<evidence type="ECO:0000313" key="2">
    <source>
        <dbReference type="EMBL" id="GFQ06289.1"/>
    </source>
</evidence>
<proteinExistence type="predicted"/>
<keyword evidence="1" id="KW-0812">Transmembrane</keyword>
<organism evidence="2 3">
    <name type="scientific">Phtheirospermum japonicum</name>
    <dbReference type="NCBI Taxonomy" id="374723"/>
    <lineage>
        <taxon>Eukaryota</taxon>
        <taxon>Viridiplantae</taxon>
        <taxon>Streptophyta</taxon>
        <taxon>Embryophyta</taxon>
        <taxon>Tracheophyta</taxon>
        <taxon>Spermatophyta</taxon>
        <taxon>Magnoliopsida</taxon>
        <taxon>eudicotyledons</taxon>
        <taxon>Gunneridae</taxon>
        <taxon>Pentapetalae</taxon>
        <taxon>asterids</taxon>
        <taxon>lamiids</taxon>
        <taxon>Lamiales</taxon>
        <taxon>Orobanchaceae</taxon>
        <taxon>Orobanchaceae incertae sedis</taxon>
        <taxon>Phtheirospermum</taxon>
    </lineage>
</organism>
<dbReference type="PANTHER" id="PTHR37714:SF1">
    <property type="entry name" value="PROTEIN, PUTATIVE-RELATED"/>
    <property type="match status" value="1"/>
</dbReference>
<evidence type="ECO:0000313" key="3">
    <source>
        <dbReference type="Proteomes" id="UP000653305"/>
    </source>
</evidence>
<dbReference type="AlphaFoldDB" id="A0A830D949"/>